<evidence type="ECO:0000259" key="3">
    <source>
        <dbReference type="PROSITE" id="PS51462"/>
    </source>
</evidence>
<dbReference type="GO" id="GO:0005829">
    <property type="term" value="C:cytosol"/>
    <property type="evidence" value="ECO:0007669"/>
    <property type="project" value="TreeGrafter"/>
</dbReference>
<dbReference type="SUPFAM" id="SSF55811">
    <property type="entry name" value="Nudix"/>
    <property type="match status" value="1"/>
</dbReference>
<dbReference type="GO" id="GO:0006753">
    <property type="term" value="P:nucleoside phosphate metabolic process"/>
    <property type="evidence" value="ECO:0007669"/>
    <property type="project" value="TreeGrafter"/>
</dbReference>
<evidence type="ECO:0000256" key="2">
    <source>
        <dbReference type="ARBA" id="ARBA00022801"/>
    </source>
</evidence>
<dbReference type="GO" id="GO:0016787">
    <property type="term" value="F:hydrolase activity"/>
    <property type="evidence" value="ECO:0007669"/>
    <property type="project" value="UniProtKB-KW"/>
</dbReference>
<dbReference type="CDD" id="cd03424">
    <property type="entry name" value="NUDIX_ADPRase_Nudt5_UGPPase_Nudt14"/>
    <property type="match status" value="1"/>
</dbReference>
<gene>
    <name evidence="4" type="ORF">AWH48_04535</name>
</gene>
<dbReference type="PANTHER" id="PTHR11839:SF18">
    <property type="entry name" value="NUDIX HYDROLASE DOMAIN-CONTAINING PROTEIN"/>
    <property type="match status" value="1"/>
</dbReference>
<organism evidence="4 5">
    <name type="scientific">Domibacillus aminovorans</name>
    <dbReference type="NCBI Taxonomy" id="29332"/>
    <lineage>
        <taxon>Bacteria</taxon>
        <taxon>Bacillati</taxon>
        <taxon>Bacillota</taxon>
        <taxon>Bacilli</taxon>
        <taxon>Bacillales</taxon>
        <taxon>Bacillaceae</taxon>
        <taxon>Domibacillus</taxon>
    </lineage>
</organism>
<dbReference type="Proteomes" id="UP000077271">
    <property type="component" value="Unassembled WGS sequence"/>
</dbReference>
<proteinExistence type="predicted"/>
<dbReference type="EMBL" id="LQWZ01000023">
    <property type="protein sequence ID" value="OAH55947.1"/>
    <property type="molecule type" value="Genomic_DNA"/>
</dbReference>
<evidence type="ECO:0000313" key="4">
    <source>
        <dbReference type="EMBL" id="OAH55947.1"/>
    </source>
</evidence>
<dbReference type="PANTHER" id="PTHR11839">
    <property type="entry name" value="UDP/ADP-SUGAR PYROPHOSPHATASE"/>
    <property type="match status" value="1"/>
</dbReference>
<evidence type="ECO:0000313" key="5">
    <source>
        <dbReference type="Proteomes" id="UP000077271"/>
    </source>
</evidence>
<dbReference type="OrthoDB" id="9806150at2"/>
<dbReference type="Gene3D" id="3.90.79.10">
    <property type="entry name" value="Nucleoside Triphosphate Pyrophosphohydrolase"/>
    <property type="match status" value="1"/>
</dbReference>
<dbReference type="RefSeq" id="WP_018393844.1">
    <property type="nucleotide sequence ID" value="NZ_LQWZ01000023.1"/>
</dbReference>
<name>A0A177KS29_9BACI</name>
<dbReference type="Pfam" id="PF00293">
    <property type="entry name" value="NUDIX"/>
    <property type="match status" value="1"/>
</dbReference>
<comment type="caution">
    <text evidence="4">The sequence shown here is derived from an EMBL/GenBank/DDBJ whole genome shotgun (WGS) entry which is preliminary data.</text>
</comment>
<keyword evidence="2" id="KW-0378">Hydrolase</keyword>
<accession>A0A177KS29</accession>
<feature type="domain" description="Nudix hydrolase" evidence="3">
    <location>
        <begin position="40"/>
        <end position="173"/>
    </location>
</feature>
<dbReference type="GO" id="GO:0019693">
    <property type="term" value="P:ribose phosphate metabolic process"/>
    <property type="evidence" value="ECO:0007669"/>
    <property type="project" value="TreeGrafter"/>
</dbReference>
<dbReference type="FunFam" id="3.90.79.10:FF:000024">
    <property type="entry name" value="ADP-ribose pyrophosphatase"/>
    <property type="match status" value="1"/>
</dbReference>
<comment type="cofactor">
    <cofactor evidence="1">
        <name>Mg(2+)</name>
        <dbReference type="ChEBI" id="CHEBI:18420"/>
    </cofactor>
</comment>
<dbReference type="InterPro" id="IPR000086">
    <property type="entry name" value="NUDIX_hydrolase_dom"/>
</dbReference>
<evidence type="ECO:0000256" key="1">
    <source>
        <dbReference type="ARBA" id="ARBA00001946"/>
    </source>
</evidence>
<reference evidence="4 5" key="1">
    <citation type="submission" date="2016-01" db="EMBL/GenBank/DDBJ databases">
        <title>Investigation of taxonomic status of Bacillus aminovorans.</title>
        <authorList>
            <person name="Verma A."/>
            <person name="Pal Y."/>
            <person name="Krishnamurthi S."/>
        </authorList>
    </citation>
    <scope>NUCLEOTIDE SEQUENCE [LARGE SCALE GENOMIC DNA]</scope>
    <source>
        <strain evidence="4 5">DSM 4337</strain>
    </source>
</reference>
<dbReference type="AlphaFoldDB" id="A0A177KS29"/>
<dbReference type="InterPro" id="IPR015797">
    <property type="entry name" value="NUDIX_hydrolase-like_dom_sf"/>
</dbReference>
<protein>
    <submittedName>
        <fullName evidence="4">ADP-ribose pyrophosphatase</fullName>
    </submittedName>
</protein>
<dbReference type="InterPro" id="IPR020476">
    <property type="entry name" value="Nudix_hydrolase"/>
</dbReference>
<dbReference type="PROSITE" id="PS51462">
    <property type="entry name" value="NUDIX"/>
    <property type="match status" value="1"/>
</dbReference>
<sequence>MHKFEEKTIKTKPIYKGKVISLQVDDVLLPDGTEAKRELIKHPGAVCVIALTDDKKIILVEQYRKALERPLVEVPAGKLEPGEVPELSAKRELEEETGYRPGRITHVQSFYTSPGFADEIVHVFLAEDLVKVEDGLTVDDDEFVELMEVTIEEAEQLLKEDRIYDAKTMWALQYVRLNDLV</sequence>
<dbReference type="PRINTS" id="PR00502">
    <property type="entry name" value="NUDIXFAMILY"/>
</dbReference>